<protein>
    <submittedName>
        <fullName evidence="1">Uncharacterized protein</fullName>
    </submittedName>
</protein>
<dbReference type="RefSeq" id="WP_174510761.1">
    <property type="nucleotide sequence ID" value="NZ_CABFMQ020000001.1"/>
</dbReference>
<dbReference type="AlphaFoldDB" id="A0A8B6M020"/>
<organism evidence="1 2">
    <name type="scientific">Methylocella tundrae</name>
    <dbReference type="NCBI Taxonomy" id="227605"/>
    <lineage>
        <taxon>Bacteria</taxon>
        <taxon>Pseudomonadati</taxon>
        <taxon>Pseudomonadota</taxon>
        <taxon>Alphaproteobacteria</taxon>
        <taxon>Hyphomicrobiales</taxon>
        <taxon>Beijerinckiaceae</taxon>
        <taxon>Methylocella</taxon>
    </lineage>
</organism>
<proteinExistence type="predicted"/>
<reference evidence="1 2" key="1">
    <citation type="submission" date="2019-05" db="EMBL/GenBank/DDBJ databases">
        <authorList>
            <person name="Farhan Ul Haque M."/>
        </authorList>
    </citation>
    <scope>NUCLEOTIDE SEQUENCE [LARGE SCALE GENOMIC DNA]</scope>
    <source>
        <strain evidence="1">2</strain>
    </source>
</reference>
<gene>
    <name evidence="1" type="ORF">MPC4_10054</name>
</gene>
<dbReference type="EMBL" id="CABFMQ020000001">
    <property type="protein sequence ID" value="VTZ48104.1"/>
    <property type="molecule type" value="Genomic_DNA"/>
</dbReference>
<evidence type="ECO:0000313" key="1">
    <source>
        <dbReference type="EMBL" id="VTZ48104.1"/>
    </source>
</evidence>
<dbReference type="Proteomes" id="UP000485880">
    <property type="component" value="Unassembled WGS sequence"/>
</dbReference>
<accession>A0A8B6M020</accession>
<comment type="caution">
    <text evidence="1">The sequence shown here is derived from an EMBL/GenBank/DDBJ whole genome shotgun (WGS) entry which is preliminary data.</text>
</comment>
<sequence>MRQYSSLANRANTRLPVVHMVAHQLCFTVHDVLTQLLISGQKASAFKSVIQFRDEADRSDLEKADDIFVWLEQSSRVDERANLLTTIVFPAVLGDMLHCFYEALEASRKGKLNITFMLVRKPLQESVFLLECIIANQHDFAQKLTSDPAKLYSQAAGGINVHNERIKKVLSALEEDHRFNAEYLARLRYDKEARDGFDGVCNKAMHLFATHKAIRTEPLNINFIFSDAGSMLTQWRYLYSRLPYLLVYIHCIVEHIFASIIPTDPAYLRNMDRRISALVILWWDSVEPLYAEPHLRNFVMKTRDSLFEHCRAAGYRAPSPSDLAEMADSGAYPGECEDFHDGAGI</sequence>
<name>A0A8B6M020_METTU</name>
<keyword evidence="2" id="KW-1185">Reference proteome</keyword>
<evidence type="ECO:0000313" key="2">
    <source>
        <dbReference type="Proteomes" id="UP000485880"/>
    </source>
</evidence>